<dbReference type="Proteomes" id="UP001261125">
    <property type="component" value="Unassembled WGS sequence"/>
</dbReference>
<gene>
    <name evidence="2" type="ORF">RWH44_05440</name>
</gene>
<comment type="caution">
    <text evidence="2">The sequence shown here is derived from an EMBL/GenBank/DDBJ whole genome shotgun (WGS) entry which is preliminary data.</text>
</comment>
<sequence length="312" mass="31880">MHAPFVLAVDIGGTKLETAIVDAAGRIVVGSRSRRATGRSRDRDEVVAALRDSVAQTLRAAPEGVVAAGIGSAGPVDLSTGTVSPHNLPLLRGLPVREIVEDAAGVLTVLRLDGTCIAVAEEWLGATRGSRVSMSMVVSTGVGGGVIADGTPLAGASGNAGHVGQIHVHTGESRCAVEDSTLEAVASGPAAVRWARERGWDGTSGEDLARDVLRGDPVAERATRRSAHLVGQAVASVATLLDLEAVAIGGGFSRVREDYVDLVRRSVAENVLFSYAARVRVARSGLGDEGPLLGAAALALRVGDAERTSAAP</sequence>
<dbReference type="PANTHER" id="PTHR18964:SF169">
    <property type="entry name" value="N-ACETYLMANNOSAMINE KINASE"/>
    <property type="match status" value="1"/>
</dbReference>
<dbReference type="RefSeq" id="WP_316003782.1">
    <property type="nucleotide sequence ID" value="NZ_JAWDIT010000002.1"/>
</dbReference>
<dbReference type="SUPFAM" id="SSF53067">
    <property type="entry name" value="Actin-like ATPase domain"/>
    <property type="match status" value="1"/>
</dbReference>
<name>A0ABU3SKD6_9MICO</name>
<dbReference type="Gene3D" id="3.30.420.40">
    <property type="match status" value="2"/>
</dbReference>
<dbReference type="PRINTS" id="PR00475">
    <property type="entry name" value="HEXOKINASE"/>
</dbReference>
<dbReference type="InterPro" id="IPR000600">
    <property type="entry name" value="ROK"/>
</dbReference>
<keyword evidence="3" id="KW-1185">Reference proteome</keyword>
<evidence type="ECO:0000256" key="1">
    <source>
        <dbReference type="ARBA" id="ARBA00006479"/>
    </source>
</evidence>
<organism evidence="2 3">
    <name type="scientific">Microbacterium phycohabitans</name>
    <dbReference type="NCBI Taxonomy" id="3075993"/>
    <lineage>
        <taxon>Bacteria</taxon>
        <taxon>Bacillati</taxon>
        <taxon>Actinomycetota</taxon>
        <taxon>Actinomycetes</taxon>
        <taxon>Micrococcales</taxon>
        <taxon>Microbacteriaceae</taxon>
        <taxon>Microbacterium</taxon>
    </lineage>
</organism>
<dbReference type="EMBL" id="JAWDIT010000002">
    <property type="protein sequence ID" value="MDU0345141.1"/>
    <property type="molecule type" value="Genomic_DNA"/>
</dbReference>
<reference evidence="2 3" key="1">
    <citation type="submission" date="2023-09" db="EMBL/GenBank/DDBJ databases">
        <title>Microbacterium fusihabitans sp. nov., Microbacterium phycihabitans sp. nov., and Microbacterium cervinum sp. nov., isolated from dried seaweeds of beach.</title>
        <authorList>
            <person name="Lee S.D."/>
        </authorList>
    </citation>
    <scope>NUCLEOTIDE SEQUENCE [LARGE SCALE GENOMIC DNA]</scope>
    <source>
        <strain evidence="2 3">KSW2-29</strain>
    </source>
</reference>
<dbReference type="PANTHER" id="PTHR18964">
    <property type="entry name" value="ROK (REPRESSOR, ORF, KINASE) FAMILY"/>
    <property type="match status" value="1"/>
</dbReference>
<dbReference type="Pfam" id="PF00480">
    <property type="entry name" value="ROK"/>
    <property type="match status" value="1"/>
</dbReference>
<evidence type="ECO:0000313" key="2">
    <source>
        <dbReference type="EMBL" id="MDU0345141.1"/>
    </source>
</evidence>
<accession>A0ABU3SKD6</accession>
<proteinExistence type="inferred from homology"/>
<evidence type="ECO:0000313" key="3">
    <source>
        <dbReference type="Proteomes" id="UP001261125"/>
    </source>
</evidence>
<comment type="similarity">
    <text evidence="1">Belongs to the ROK (NagC/XylR) family.</text>
</comment>
<protein>
    <submittedName>
        <fullName evidence="2">ROK family protein</fullName>
    </submittedName>
</protein>
<dbReference type="InterPro" id="IPR043129">
    <property type="entry name" value="ATPase_NBD"/>
</dbReference>